<dbReference type="Gene3D" id="3.40.50.1390">
    <property type="entry name" value="Resolvase, N-terminal catalytic domain"/>
    <property type="match status" value="1"/>
</dbReference>
<keyword evidence="1" id="KW-0238">DNA-binding</keyword>
<dbReference type="PANTHER" id="PTHR30461">
    <property type="entry name" value="DNA-INVERTASE FROM LAMBDOID PROPHAGE"/>
    <property type="match status" value="1"/>
</dbReference>
<evidence type="ECO:0000313" key="5">
    <source>
        <dbReference type="Proteomes" id="UP000515442"/>
    </source>
</evidence>
<dbReference type="RefSeq" id="WP_182939454.1">
    <property type="nucleotide sequence ID" value="NZ_AP022038.1"/>
</dbReference>
<dbReference type="InterPro" id="IPR038109">
    <property type="entry name" value="DNA_bind_recomb_sf"/>
</dbReference>
<accession>A0A6S5D286</accession>
<dbReference type="InterPro" id="IPR050639">
    <property type="entry name" value="SSR_resolvase"/>
</dbReference>
<dbReference type="PROSITE" id="PS51736">
    <property type="entry name" value="RECOMBINASES_3"/>
    <property type="match status" value="1"/>
</dbReference>
<protein>
    <submittedName>
        <fullName evidence="4">Site-specific recombinase</fullName>
    </submittedName>
</protein>
<evidence type="ECO:0000259" key="3">
    <source>
        <dbReference type="PROSITE" id="PS51736"/>
    </source>
</evidence>
<dbReference type="Proteomes" id="UP000515442">
    <property type="component" value="Chromosome"/>
</dbReference>
<dbReference type="Pfam" id="PF00239">
    <property type="entry name" value="Resolvase"/>
    <property type="match status" value="1"/>
</dbReference>
<dbReference type="InterPro" id="IPR006119">
    <property type="entry name" value="Resolv_N"/>
</dbReference>
<evidence type="ECO:0000256" key="1">
    <source>
        <dbReference type="ARBA" id="ARBA00023125"/>
    </source>
</evidence>
<organism evidence="4 5">
    <name type="scientific">Aeromonas veronii</name>
    <dbReference type="NCBI Taxonomy" id="654"/>
    <lineage>
        <taxon>Bacteria</taxon>
        <taxon>Pseudomonadati</taxon>
        <taxon>Pseudomonadota</taxon>
        <taxon>Gammaproteobacteria</taxon>
        <taxon>Aeromonadales</taxon>
        <taxon>Aeromonadaceae</taxon>
        <taxon>Aeromonas</taxon>
    </lineage>
</organism>
<dbReference type="SUPFAM" id="SSF53041">
    <property type="entry name" value="Resolvase-like"/>
    <property type="match status" value="1"/>
</dbReference>
<dbReference type="SMART" id="SM00857">
    <property type="entry name" value="Resolvase"/>
    <property type="match status" value="1"/>
</dbReference>
<evidence type="ECO:0000256" key="2">
    <source>
        <dbReference type="ARBA" id="ARBA00023172"/>
    </source>
</evidence>
<sequence length="558" mass="64278">MPKAYAYVRWSTAEQGGADRDSHTRQTSPLEAFTTATGVPVVETVIDKGVSAFRGANARIGQLKGLLDRVENGEIEKGDYIIVESIDRLTRQKLNDSLDLIQSILKKGIRLHTVIDQKTYSHDDPSRDLETLLMVGVIAKRAHEESDTKSKRLKSSWLKKRDAAETTIIRKQCPYGFRYDEQTQTFTIVEDEAQEIRHIFDLLKHMGILESIKRVNQYSKRRWTRKHIDELIKTKSPIGVLCLNRRKEDGNGRVLDRYVPGYFPKIIEEINFDAAVSAVKSRFNERKSGRRTANNYNIFRHCIQCETHKVGMIFNLQGLGAEKKRYAYLVCSNRAERVCDCNNRFRFEHVVGAFLSFVKQISENRYIDERTDKKREDFIWFSQSEYKKMDVLNDAFSRFFSARDTSAPKEEIRAKKKLLSTERQVLEMLDASIAQFNDIIPKTFMKRVAESEARITAIESDILSLEGSLVIEAENLEITTYEDILKLYESEDGRLKLNTFFISRGIIFEASKSEEDGSVFLTVKIKDEPNFTLTAHHRDTGKEPLKTFGIPDLSHIIK</sequence>
<gene>
    <name evidence="4" type="ORF">WP3W19E03_17740</name>
</gene>
<evidence type="ECO:0000313" key="4">
    <source>
        <dbReference type="EMBL" id="BBR39249.1"/>
    </source>
</evidence>
<dbReference type="AlphaFoldDB" id="A0A6S5D286"/>
<reference evidence="4 5" key="1">
    <citation type="submission" date="2019-12" db="EMBL/GenBank/DDBJ databases">
        <title>complete genome sequences of Aeromonas veronii str. WP3-W19-ESBL-03 isolated from wastewater treatment plant effluent.</title>
        <authorList>
            <person name="Sekizuka T."/>
            <person name="Itokawa K."/>
            <person name="Yatsu K."/>
            <person name="Inamine Y."/>
            <person name="Kuroda M."/>
        </authorList>
    </citation>
    <scope>NUCLEOTIDE SEQUENCE [LARGE SCALE GENOMIC DNA]</scope>
    <source>
        <strain evidence="4 5">WP3-W19-ESBL-03</strain>
    </source>
</reference>
<dbReference type="GO" id="GO:0000150">
    <property type="term" value="F:DNA strand exchange activity"/>
    <property type="evidence" value="ECO:0007669"/>
    <property type="project" value="InterPro"/>
</dbReference>
<name>A0A6S5D286_AERVE</name>
<feature type="domain" description="Resolvase/invertase-type recombinase catalytic" evidence="3">
    <location>
        <begin position="3"/>
        <end position="164"/>
    </location>
</feature>
<dbReference type="InterPro" id="IPR036162">
    <property type="entry name" value="Resolvase-like_N_sf"/>
</dbReference>
<dbReference type="EMBL" id="AP022038">
    <property type="protein sequence ID" value="BBR39249.1"/>
    <property type="molecule type" value="Genomic_DNA"/>
</dbReference>
<dbReference type="GO" id="GO:0003677">
    <property type="term" value="F:DNA binding"/>
    <property type="evidence" value="ECO:0007669"/>
    <property type="project" value="UniProtKB-KW"/>
</dbReference>
<dbReference type="Gene3D" id="3.90.1750.20">
    <property type="entry name" value="Putative Large Serine Recombinase, Chain B, Domain 2"/>
    <property type="match status" value="1"/>
</dbReference>
<proteinExistence type="predicted"/>
<dbReference type="CDD" id="cd00338">
    <property type="entry name" value="Ser_Recombinase"/>
    <property type="match status" value="1"/>
</dbReference>
<dbReference type="PANTHER" id="PTHR30461:SF2">
    <property type="entry name" value="SERINE RECOMBINASE PINE-RELATED"/>
    <property type="match status" value="1"/>
</dbReference>
<keyword evidence="2" id="KW-0233">DNA recombination</keyword>